<evidence type="ECO:0000259" key="1">
    <source>
        <dbReference type="PROSITE" id="PS50995"/>
    </source>
</evidence>
<gene>
    <name evidence="2" type="ORF">ACFYXQ_08390</name>
</gene>
<organism evidence="2 3">
    <name type="scientific">Nocardia jiangxiensis</name>
    <dbReference type="NCBI Taxonomy" id="282685"/>
    <lineage>
        <taxon>Bacteria</taxon>
        <taxon>Bacillati</taxon>
        <taxon>Actinomycetota</taxon>
        <taxon>Actinomycetes</taxon>
        <taxon>Mycobacteriales</taxon>
        <taxon>Nocardiaceae</taxon>
        <taxon>Nocardia</taxon>
    </lineage>
</organism>
<feature type="domain" description="HTH marR-type" evidence="1">
    <location>
        <begin position="4"/>
        <end position="142"/>
    </location>
</feature>
<comment type="caution">
    <text evidence="2">The sequence shown here is derived from an EMBL/GenBank/DDBJ whole genome shotgun (WGS) entry which is preliminary data.</text>
</comment>
<accession>A0ABW6RUV9</accession>
<dbReference type="InterPro" id="IPR052526">
    <property type="entry name" value="HTH-type_Bedaq_tolerance"/>
</dbReference>
<dbReference type="InterPro" id="IPR036388">
    <property type="entry name" value="WH-like_DNA-bd_sf"/>
</dbReference>
<dbReference type="PANTHER" id="PTHR39515:SF2">
    <property type="entry name" value="HTH-TYPE TRANSCRIPTIONAL REGULATOR RV0880"/>
    <property type="match status" value="1"/>
</dbReference>
<proteinExistence type="predicted"/>
<protein>
    <submittedName>
        <fullName evidence="2">MarR family winged helix-turn-helix transcriptional regulator</fullName>
    </submittedName>
</protein>
<dbReference type="EMBL" id="JBIAQY010000002">
    <property type="protein sequence ID" value="MFF3567791.1"/>
    <property type="molecule type" value="Genomic_DNA"/>
</dbReference>
<evidence type="ECO:0000313" key="2">
    <source>
        <dbReference type="EMBL" id="MFF3567791.1"/>
    </source>
</evidence>
<dbReference type="InterPro" id="IPR036390">
    <property type="entry name" value="WH_DNA-bd_sf"/>
</dbReference>
<keyword evidence="3" id="KW-1185">Reference proteome</keyword>
<dbReference type="Pfam" id="PF01047">
    <property type="entry name" value="MarR"/>
    <property type="match status" value="1"/>
</dbReference>
<dbReference type="PROSITE" id="PS50995">
    <property type="entry name" value="HTH_MARR_2"/>
    <property type="match status" value="1"/>
</dbReference>
<dbReference type="Proteomes" id="UP001601992">
    <property type="component" value="Unassembled WGS sequence"/>
</dbReference>
<dbReference type="SUPFAM" id="SSF46785">
    <property type="entry name" value="Winged helix' DNA-binding domain"/>
    <property type="match status" value="1"/>
</dbReference>
<name>A0ABW6RUV9_9NOCA</name>
<dbReference type="SMART" id="SM00347">
    <property type="entry name" value="HTH_MARR"/>
    <property type="match status" value="1"/>
</dbReference>
<sequence length="144" mass="16043">MRGDEELLTTATAVRRAISLLERRTRESQTRDLSLPETAVMARLDRNGPDSISGLARWEQITPQAMGATVGGLESRALLHRIPDPDDKRRGLLSLTEAGTELLRAARDDRTKQIARVLADNFTPAEIAEIRRAAPLFERIAQFL</sequence>
<evidence type="ECO:0000313" key="3">
    <source>
        <dbReference type="Proteomes" id="UP001601992"/>
    </source>
</evidence>
<dbReference type="InterPro" id="IPR000835">
    <property type="entry name" value="HTH_MarR-typ"/>
</dbReference>
<dbReference type="RefSeq" id="WP_040831543.1">
    <property type="nucleotide sequence ID" value="NZ_JBIAQY010000002.1"/>
</dbReference>
<reference evidence="2 3" key="1">
    <citation type="submission" date="2024-10" db="EMBL/GenBank/DDBJ databases">
        <title>The Natural Products Discovery Center: Release of the First 8490 Sequenced Strains for Exploring Actinobacteria Biosynthetic Diversity.</title>
        <authorList>
            <person name="Kalkreuter E."/>
            <person name="Kautsar S.A."/>
            <person name="Yang D."/>
            <person name="Bader C.D."/>
            <person name="Teijaro C.N."/>
            <person name="Fluegel L."/>
            <person name="Davis C.M."/>
            <person name="Simpson J.R."/>
            <person name="Lauterbach L."/>
            <person name="Steele A.D."/>
            <person name="Gui C."/>
            <person name="Meng S."/>
            <person name="Li G."/>
            <person name="Viehrig K."/>
            <person name="Ye F."/>
            <person name="Su P."/>
            <person name="Kiefer A.F."/>
            <person name="Nichols A."/>
            <person name="Cepeda A.J."/>
            <person name="Yan W."/>
            <person name="Fan B."/>
            <person name="Jiang Y."/>
            <person name="Adhikari A."/>
            <person name="Zheng C.-J."/>
            <person name="Schuster L."/>
            <person name="Cowan T.M."/>
            <person name="Smanski M.J."/>
            <person name="Chevrette M.G."/>
            <person name="De Carvalho L.P.S."/>
            <person name="Shen B."/>
        </authorList>
    </citation>
    <scope>NUCLEOTIDE SEQUENCE [LARGE SCALE GENOMIC DNA]</scope>
    <source>
        <strain evidence="2 3">NPDC002593</strain>
    </source>
</reference>
<dbReference type="Gene3D" id="1.10.10.10">
    <property type="entry name" value="Winged helix-like DNA-binding domain superfamily/Winged helix DNA-binding domain"/>
    <property type="match status" value="1"/>
</dbReference>
<dbReference type="PANTHER" id="PTHR39515">
    <property type="entry name" value="CONSERVED PROTEIN"/>
    <property type="match status" value="1"/>
</dbReference>